<dbReference type="GO" id="GO:0004831">
    <property type="term" value="F:tyrosine-tRNA ligase activity"/>
    <property type="evidence" value="ECO:0007669"/>
    <property type="project" value="UniProtKB-UniRule"/>
</dbReference>
<dbReference type="Pfam" id="PF00579">
    <property type="entry name" value="tRNA-synt_1b"/>
    <property type="match status" value="1"/>
</dbReference>
<evidence type="ECO:0000256" key="3">
    <source>
        <dbReference type="ARBA" id="ARBA00022741"/>
    </source>
</evidence>
<feature type="binding site" evidence="9">
    <location>
        <position position="232"/>
    </location>
    <ligand>
        <name>ATP</name>
        <dbReference type="ChEBI" id="CHEBI:30616"/>
    </ligand>
</feature>
<dbReference type="SUPFAM" id="SSF52374">
    <property type="entry name" value="Nucleotidylyl transferase"/>
    <property type="match status" value="1"/>
</dbReference>
<organism evidence="12 13">
    <name type="scientific">Candidatus Nealsonbacteria bacterium CG_4_10_14_0_2_um_filter_37_10</name>
    <dbReference type="NCBI Taxonomy" id="1974679"/>
    <lineage>
        <taxon>Bacteria</taxon>
        <taxon>Candidatus Nealsoniibacteriota</taxon>
    </lineage>
</organism>
<dbReference type="Gene3D" id="1.10.240.10">
    <property type="entry name" value="Tyrosyl-Transfer RNA Synthetase"/>
    <property type="match status" value="1"/>
</dbReference>
<keyword evidence="2 9" id="KW-0436">Ligase</keyword>
<dbReference type="PRINTS" id="PR01040">
    <property type="entry name" value="TRNASYNTHTYR"/>
</dbReference>
<name>A0A2M7UZQ6_9BACT</name>
<evidence type="ECO:0000256" key="8">
    <source>
        <dbReference type="ARBA" id="ARBA00048248"/>
    </source>
</evidence>
<feature type="domain" description="RNA-binding S4" evidence="11">
    <location>
        <begin position="340"/>
        <end position="399"/>
    </location>
</feature>
<dbReference type="Gene3D" id="3.10.290.10">
    <property type="entry name" value="RNA-binding S4 domain"/>
    <property type="match status" value="1"/>
</dbReference>
<gene>
    <name evidence="9" type="primary">tyrS</name>
    <name evidence="12" type="ORF">COX89_01555</name>
</gene>
<sequence>MRVVTNPKKIKSVLTRGVAEVISRKHLERRLRSGEKLRIKFGVDPTASILHLGHSVSLRKLREFQELGHQIVFLIGDFTAMIGDPSARFALRKPLTEKEIKKNMRNYIQQTAKILDIKKIEVRYNSEWYKKKGVAFLIELTSRFTYARLIERDEFKKRMERGIDISMSELIYPLLQGYDSVELKADLEIGGTDQKFNLLMGRRVQKKYNQLQQDILTVPLLVGIDGVRKMSKSYNNYIALTEPSLGMYGKIMSIPDTMIWHYFTLLTGLSLEEIDKMKKEVSQIILNPRDAKARLAKEIVTIYHGKEAVRKAEVEFGRIFKEKKLPRKIAEVKIKEKTLNILDLLVKTKLALSKSEAKRLILQRGVKIEGKIETDWQKVVEIKKGQVVQVGKRKFLKLTI</sequence>
<evidence type="ECO:0000256" key="6">
    <source>
        <dbReference type="ARBA" id="ARBA00022917"/>
    </source>
</evidence>
<dbReference type="InterPro" id="IPR024108">
    <property type="entry name" value="Tyr-tRNA-ligase_bac_2"/>
</dbReference>
<dbReference type="SUPFAM" id="SSF55174">
    <property type="entry name" value="Alpha-L RNA-binding motif"/>
    <property type="match status" value="1"/>
</dbReference>
<protein>
    <recommendedName>
        <fullName evidence="9">Tyrosine--tRNA ligase</fullName>
        <ecNumber evidence="9">6.1.1.1</ecNumber>
    </recommendedName>
    <alternativeName>
        <fullName evidence="9">Tyrosyl-tRNA synthetase</fullName>
        <shortName evidence="9">TyrRS</shortName>
    </alternativeName>
</protein>
<dbReference type="InterPro" id="IPR002942">
    <property type="entry name" value="S4_RNA-bd"/>
</dbReference>
<keyword evidence="7 9" id="KW-0030">Aminoacyl-tRNA synthetase</keyword>
<keyword evidence="6 9" id="KW-0648">Protein biosynthesis</keyword>
<reference evidence="13" key="1">
    <citation type="submission" date="2017-09" db="EMBL/GenBank/DDBJ databases">
        <title>Depth-based differentiation of microbial function through sediment-hosted aquifers and enrichment of novel symbionts in the deep terrestrial subsurface.</title>
        <authorList>
            <person name="Probst A.J."/>
            <person name="Ladd B."/>
            <person name="Jarett J.K."/>
            <person name="Geller-Mcgrath D.E."/>
            <person name="Sieber C.M.K."/>
            <person name="Emerson J.B."/>
            <person name="Anantharaman K."/>
            <person name="Thomas B.C."/>
            <person name="Malmstrom R."/>
            <person name="Stieglmeier M."/>
            <person name="Klingl A."/>
            <person name="Woyke T."/>
            <person name="Ryan C.M."/>
            <person name="Banfield J.F."/>
        </authorList>
    </citation>
    <scope>NUCLEOTIDE SEQUENCE [LARGE SCALE GENOMIC DNA]</scope>
</reference>
<dbReference type="InterPro" id="IPR054608">
    <property type="entry name" value="SYY-like_C"/>
</dbReference>
<dbReference type="GO" id="GO:0005524">
    <property type="term" value="F:ATP binding"/>
    <property type="evidence" value="ECO:0007669"/>
    <property type="project" value="UniProtKB-UniRule"/>
</dbReference>
<proteinExistence type="inferred from homology"/>
<evidence type="ECO:0000256" key="10">
    <source>
        <dbReference type="PROSITE-ProRule" id="PRU00182"/>
    </source>
</evidence>
<comment type="catalytic activity">
    <reaction evidence="8 9">
        <text>tRNA(Tyr) + L-tyrosine + ATP = L-tyrosyl-tRNA(Tyr) + AMP + diphosphate + H(+)</text>
        <dbReference type="Rhea" id="RHEA:10220"/>
        <dbReference type="Rhea" id="RHEA-COMP:9706"/>
        <dbReference type="Rhea" id="RHEA-COMP:9707"/>
        <dbReference type="ChEBI" id="CHEBI:15378"/>
        <dbReference type="ChEBI" id="CHEBI:30616"/>
        <dbReference type="ChEBI" id="CHEBI:33019"/>
        <dbReference type="ChEBI" id="CHEBI:58315"/>
        <dbReference type="ChEBI" id="CHEBI:78442"/>
        <dbReference type="ChEBI" id="CHEBI:78536"/>
        <dbReference type="ChEBI" id="CHEBI:456215"/>
        <dbReference type="EC" id="6.1.1.1"/>
    </reaction>
</comment>
<dbReference type="EC" id="6.1.1.1" evidence="9"/>
<evidence type="ECO:0000256" key="9">
    <source>
        <dbReference type="HAMAP-Rule" id="MF_02007"/>
    </source>
</evidence>
<keyword evidence="5 10" id="KW-0694">RNA-binding</keyword>
<dbReference type="InterPro" id="IPR002307">
    <property type="entry name" value="Tyr-tRNA-ligase"/>
</dbReference>
<dbReference type="PROSITE" id="PS50889">
    <property type="entry name" value="S4"/>
    <property type="match status" value="1"/>
</dbReference>
<dbReference type="AlphaFoldDB" id="A0A2M7UZQ6"/>
<comment type="subcellular location">
    <subcellularLocation>
        <location evidence="9">Cytoplasm</location>
    </subcellularLocation>
</comment>
<dbReference type="GO" id="GO:0003723">
    <property type="term" value="F:RNA binding"/>
    <property type="evidence" value="ECO:0007669"/>
    <property type="project" value="UniProtKB-KW"/>
</dbReference>
<keyword evidence="4 9" id="KW-0067">ATP-binding</keyword>
<dbReference type="CDD" id="cd00165">
    <property type="entry name" value="S4"/>
    <property type="match status" value="1"/>
</dbReference>
<dbReference type="EMBL" id="PFPC01000043">
    <property type="protein sequence ID" value="PIZ89447.1"/>
    <property type="molecule type" value="Genomic_DNA"/>
</dbReference>
<evidence type="ECO:0000256" key="1">
    <source>
        <dbReference type="ARBA" id="ARBA00022490"/>
    </source>
</evidence>
<comment type="caution">
    <text evidence="12">The sequence shown here is derived from an EMBL/GenBank/DDBJ whole genome shotgun (WGS) entry which is preliminary data.</text>
</comment>
<dbReference type="NCBIfam" id="TIGR00234">
    <property type="entry name" value="tyrS"/>
    <property type="match status" value="1"/>
</dbReference>
<evidence type="ECO:0000259" key="11">
    <source>
        <dbReference type="SMART" id="SM00363"/>
    </source>
</evidence>
<dbReference type="CDD" id="cd00805">
    <property type="entry name" value="TyrRS_core"/>
    <property type="match status" value="1"/>
</dbReference>
<feature type="short sequence motif" description="'KMSKS' region" evidence="9">
    <location>
        <begin position="229"/>
        <end position="233"/>
    </location>
</feature>
<keyword evidence="1 9" id="KW-0963">Cytoplasm</keyword>
<dbReference type="Pfam" id="PF22421">
    <property type="entry name" value="SYY_C-terminal"/>
    <property type="match status" value="1"/>
</dbReference>
<dbReference type="Proteomes" id="UP000231538">
    <property type="component" value="Unassembled WGS sequence"/>
</dbReference>
<evidence type="ECO:0000256" key="4">
    <source>
        <dbReference type="ARBA" id="ARBA00022840"/>
    </source>
</evidence>
<dbReference type="GO" id="GO:0005829">
    <property type="term" value="C:cytosol"/>
    <property type="evidence" value="ECO:0007669"/>
    <property type="project" value="TreeGrafter"/>
</dbReference>
<dbReference type="InterPro" id="IPR002305">
    <property type="entry name" value="aa-tRNA-synth_Ic"/>
</dbReference>
<evidence type="ECO:0000256" key="7">
    <source>
        <dbReference type="ARBA" id="ARBA00023146"/>
    </source>
</evidence>
<comment type="function">
    <text evidence="9">Catalyzes the attachment of tyrosine to tRNA(Tyr) in a two-step reaction: tyrosine is first activated by ATP to form Tyr-AMP and then transferred to the acceptor end of tRNA(Tyr).</text>
</comment>
<dbReference type="GO" id="GO:0006437">
    <property type="term" value="P:tyrosyl-tRNA aminoacylation"/>
    <property type="evidence" value="ECO:0007669"/>
    <property type="project" value="UniProtKB-UniRule"/>
</dbReference>
<evidence type="ECO:0000256" key="5">
    <source>
        <dbReference type="ARBA" id="ARBA00022884"/>
    </source>
</evidence>
<comment type="similarity">
    <text evidence="9">Belongs to the class-I aminoacyl-tRNA synthetase family. TyrS type 2 subfamily.</text>
</comment>
<evidence type="ECO:0000256" key="2">
    <source>
        <dbReference type="ARBA" id="ARBA00022598"/>
    </source>
</evidence>
<dbReference type="InterPro" id="IPR014729">
    <property type="entry name" value="Rossmann-like_a/b/a_fold"/>
</dbReference>
<keyword evidence="3 9" id="KW-0547">Nucleotide-binding</keyword>
<dbReference type="HAMAP" id="MF_02007">
    <property type="entry name" value="Tyr_tRNA_synth_type2"/>
    <property type="match status" value="1"/>
</dbReference>
<evidence type="ECO:0000313" key="12">
    <source>
        <dbReference type="EMBL" id="PIZ89447.1"/>
    </source>
</evidence>
<evidence type="ECO:0000313" key="13">
    <source>
        <dbReference type="Proteomes" id="UP000231538"/>
    </source>
</evidence>
<dbReference type="InterPro" id="IPR036986">
    <property type="entry name" value="S4_RNA-bd_sf"/>
</dbReference>
<comment type="subunit">
    <text evidence="9">Homodimer.</text>
</comment>
<dbReference type="PANTHER" id="PTHR11766:SF1">
    <property type="entry name" value="TYROSINE--TRNA LIGASE"/>
    <property type="match status" value="1"/>
</dbReference>
<dbReference type="InterPro" id="IPR024088">
    <property type="entry name" value="Tyr-tRNA-ligase_bac-type"/>
</dbReference>
<dbReference type="SMART" id="SM00363">
    <property type="entry name" value="S4"/>
    <property type="match status" value="1"/>
</dbReference>
<comment type="caution">
    <text evidence="9">Lacks conserved residue(s) required for the propagation of feature annotation.</text>
</comment>
<accession>A0A2M7UZQ6</accession>
<dbReference type="Gene3D" id="3.40.50.620">
    <property type="entry name" value="HUPs"/>
    <property type="match status" value="1"/>
</dbReference>
<dbReference type="PANTHER" id="PTHR11766">
    <property type="entry name" value="TYROSYL-TRNA SYNTHETASE"/>
    <property type="match status" value="1"/>
</dbReference>